<evidence type="ECO:0000313" key="3">
    <source>
        <dbReference type="Proteomes" id="UP000016743"/>
    </source>
</evidence>
<protein>
    <submittedName>
        <fullName evidence="2">Uncharacterized protein</fullName>
    </submittedName>
</protein>
<evidence type="ECO:0000313" key="2">
    <source>
        <dbReference type="EMBL" id="AGW40566.1"/>
    </source>
</evidence>
<organism evidence="2 3">
    <name type="scientific">Leifsonia xyli subsp. cynodontis DSM 46306</name>
    <dbReference type="NCBI Taxonomy" id="1389489"/>
    <lineage>
        <taxon>Bacteria</taxon>
        <taxon>Bacillati</taxon>
        <taxon>Actinomycetota</taxon>
        <taxon>Actinomycetes</taxon>
        <taxon>Micrococcales</taxon>
        <taxon>Microbacteriaceae</taxon>
        <taxon>Leifsonia</taxon>
    </lineage>
</organism>
<dbReference type="HOGENOM" id="CLU_2752923_0_0_11"/>
<reference evidence="2 3" key="1">
    <citation type="journal article" date="2013" name="Genome Announc.">
        <title>Complete Genome Sequence of Leifsonia xyli subsp. cynodontis Strain DSM46306, a Gram-Positive Bacterial Pathogen of Grasses.</title>
        <authorList>
            <person name="Monteiro-Vitorello C.B."/>
            <person name="Zerillo M.M."/>
            <person name="Van Sluys M.A."/>
            <person name="Camargo L.E."/>
            <person name="Kitajima J.P."/>
        </authorList>
    </citation>
    <scope>NUCLEOTIDE SEQUENCE [LARGE SCALE GENOMIC DNA]</scope>
    <source>
        <strain evidence="2 3">DSM 46306</strain>
    </source>
</reference>
<keyword evidence="3" id="KW-1185">Reference proteome</keyword>
<accession>U3P486</accession>
<dbReference type="STRING" id="1389489.O159_03480"/>
<feature type="region of interest" description="Disordered" evidence="1">
    <location>
        <begin position="1"/>
        <end position="70"/>
    </location>
</feature>
<dbReference type="PATRIC" id="fig|1389489.3.peg.331"/>
<evidence type="ECO:0000256" key="1">
    <source>
        <dbReference type="SAM" id="MobiDB-lite"/>
    </source>
</evidence>
<dbReference type="KEGG" id="lxy:O159_03480"/>
<sequence length="70" mass="7164">MFALGALDAQTPAESVERPRVRGGEGGRAGEAPTRQRPTAPGEGRDLATGRGPPHTGSRRRRGSAGSLSA</sequence>
<name>U3P486_LEIXC</name>
<proteinExistence type="predicted"/>
<gene>
    <name evidence="2" type="ORF">O159_03480</name>
</gene>
<feature type="compositionally biased region" description="Basic and acidic residues" evidence="1">
    <location>
        <begin position="15"/>
        <end position="25"/>
    </location>
</feature>
<dbReference type="Proteomes" id="UP000016743">
    <property type="component" value="Chromosome"/>
</dbReference>
<dbReference type="EMBL" id="CP006734">
    <property type="protein sequence ID" value="AGW40566.1"/>
    <property type="molecule type" value="Genomic_DNA"/>
</dbReference>
<dbReference type="AlphaFoldDB" id="U3P486"/>